<dbReference type="HOGENOM" id="CLU_198029_0_0_9"/>
<name>F0T0V6_SYNGF</name>
<dbReference type="KEGG" id="sgy:Sgly_1949"/>
<dbReference type="OrthoDB" id="1798711at2"/>
<gene>
    <name evidence="1" type="ordered locus">Sgly_1949</name>
</gene>
<dbReference type="AlphaFoldDB" id="F0T0V6"/>
<protein>
    <submittedName>
        <fullName evidence="1">Uncharacterized protein</fullName>
    </submittedName>
</protein>
<evidence type="ECO:0000313" key="1">
    <source>
        <dbReference type="EMBL" id="ADY56245.1"/>
    </source>
</evidence>
<proteinExistence type="predicted"/>
<accession>F0T0V6</accession>
<keyword evidence="2" id="KW-1185">Reference proteome</keyword>
<sequence length="69" mass="7837">MTCPVCGGRSIGKVGVDQYYCWNCCVEFNSHTDKIVVYDLDEEGGLVAWEDFYLENDAYLDRTVQTTAE</sequence>
<dbReference type="STRING" id="645991.Sgly_1949"/>
<organism evidence="1 2">
    <name type="scientific">Syntrophobotulus glycolicus (strain DSM 8271 / FlGlyR)</name>
    <dbReference type="NCBI Taxonomy" id="645991"/>
    <lineage>
        <taxon>Bacteria</taxon>
        <taxon>Bacillati</taxon>
        <taxon>Bacillota</taxon>
        <taxon>Clostridia</taxon>
        <taxon>Eubacteriales</taxon>
        <taxon>Desulfitobacteriaceae</taxon>
        <taxon>Syntrophobotulus</taxon>
    </lineage>
</organism>
<dbReference type="EMBL" id="CP002547">
    <property type="protein sequence ID" value="ADY56245.1"/>
    <property type="molecule type" value="Genomic_DNA"/>
</dbReference>
<dbReference type="Proteomes" id="UP000007488">
    <property type="component" value="Chromosome"/>
</dbReference>
<reference evidence="1 2" key="1">
    <citation type="journal article" date="2011" name="Stand. Genomic Sci.">
        <title>Complete genome sequence of Syntrophobotulus glycolicus type strain (FlGlyR).</title>
        <authorList>
            <person name="Han C."/>
            <person name="Mwirichia R."/>
            <person name="Chertkov O."/>
            <person name="Held B."/>
            <person name="Lapidus A."/>
            <person name="Nolan M."/>
            <person name="Lucas S."/>
            <person name="Hammon N."/>
            <person name="Deshpande S."/>
            <person name="Cheng J.F."/>
            <person name="Tapia R."/>
            <person name="Goodwin L."/>
            <person name="Pitluck S."/>
            <person name="Huntemann M."/>
            <person name="Liolios K."/>
            <person name="Ivanova N."/>
            <person name="Pagani I."/>
            <person name="Mavromatis K."/>
            <person name="Ovchinikova G."/>
            <person name="Pati A."/>
            <person name="Chen A."/>
            <person name="Palaniappan K."/>
            <person name="Land M."/>
            <person name="Hauser L."/>
            <person name="Brambilla E.M."/>
            <person name="Rohde M."/>
            <person name="Spring S."/>
            <person name="Sikorski J."/>
            <person name="Goker M."/>
            <person name="Woyke T."/>
            <person name="Bristow J."/>
            <person name="Eisen J.A."/>
            <person name="Markowitz V."/>
            <person name="Hugenholtz P."/>
            <person name="Kyrpides N.C."/>
            <person name="Klenk H.P."/>
            <person name="Detter J.C."/>
        </authorList>
    </citation>
    <scope>NUCLEOTIDE SEQUENCE [LARGE SCALE GENOMIC DNA]</scope>
    <source>
        <strain evidence="2">DSM 8271 / FlGlyR</strain>
    </source>
</reference>
<evidence type="ECO:0000313" key="2">
    <source>
        <dbReference type="Proteomes" id="UP000007488"/>
    </source>
</evidence>
<reference evidence="2" key="2">
    <citation type="submission" date="2011-02" db="EMBL/GenBank/DDBJ databases">
        <title>The complete genome of Syntrophobotulus glycolicus DSM 8271.</title>
        <authorList>
            <person name="Lucas S."/>
            <person name="Copeland A."/>
            <person name="Lapidus A."/>
            <person name="Bruce D."/>
            <person name="Goodwin L."/>
            <person name="Pitluck S."/>
            <person name="Kyrpides N."/>
            <person name="Mavromatis K."/>
            <person name="Pagani I."/>
            <person name="Ivanova N."/>
            <person name="Mikhailova N."/>
            <person name="Chertkov O."/>
            <person name="Held B."/>
            <person name="Detter J.C."/>
            <person name="Tapia R."/>
            <person name="Han C."/>
            <person name="Land M."/>
            <person name="Hauser L."/>
            <person name="Markowitz V."/>
            <person name="Cheng J.-F."/>
            <person name="Hugenholtz P."/>
            <person name="Woyke T."/>
            <person name="Wu D."/>
            <person name="Spring S."/>
            <person name="Schroeder M."/>
            <person name="Brambilla E."/>
            <person name="Klenk H.-P."/>
            <person name="Eisen J.A."/>
        </authorList>
    </citation>
    <scope>NUCLEOTIDE SEQUENCE [LARGE SCALE GENOMIC DNA]</scope>
    <source>
        <strain evidence="2">DSM 8271 / FlGlyR</strain>
    </source>
</reference>
<dbReference type="RefSeq" id="WP_013625113.1">
    <property type="nucleotide sequence ID" value="NC_015172.1"/>
</dbReference>
<dbReference type="eggNOG" id="ENOG5032ZSJ">
    <property type="taxonomic scope" value="Bacteria"/>
</dbReference>